<dbReference type="AlphaFoldDB" id="A0A840WGC2"/>
<dbReference type="Pfam" id="PF13411">
    <property type="entry name" value="MerR_1"/>
    <property type="match status" value="2"/>
</dbReference>
<evidence type="ECO:0000256" key="1">
    <source>
        <dbReference type="ARBA" id="ARBA00023125"/>
    </source>
</evidence>
<dbReference type="RefSeq" id="WP_184363761.1">
    <property type="nucleotide sequence ID" value="NZ_BAAAKM010000160.1"/>
</dbReference>
<proteinExistence type="predicted"/>
<feature type="domain" description="HTH merR-type" evidence="2">
    <location>
        <begin position="13"/>
        <end position="50"/>
    </location>
</feature>
<dbReference type="EMBL" id="JACHDO010000001">
    <property type="protein sequence ID" value="MBB5490416.1"/>
    <property type="molecule type" value="Genomic_DNA"/>
</dbReference>
<dbReference type="InterPro" id="IPR000551">
    <property type="entry name" value="MerR-type_HTH_dom"/>
</dbReference>
<evidence type="ECO:0000259" key="2">
    <source>
        <dbReference type="PROSITE" id="PS50937"/>
    </source>
</evidence>
<gene>
    <name evidence="3" type="ORF">HNR07_001553</name>
</gene>
<dbReference type="PANTHER" id="PTHR30204">
    <property type="entry name" value="REDOX-CYCLING DRUG-SENSING TRANSCRIPTIONAL ACTIVATOR SOXR"/>
    <property type="match status" value="1"/>
</dbReference>
<dbReference type="InterPro" id="IPR047057">
    <property type="entry name" value="MerR_fam"/>
</dbReference>
<dbReference type="GO" id="GO:0003677">
    <property type="term" value="F:DNA binding"/>
    <property type="evidence" value="ECO:0007669"/>
    <property type="project" value="UniProtKB-KW"/>
</dbReference>
<dbReference type="Gene3D" id="1.10.1660.10">
    <property type="match status" value="2"/>
</dbReference>
<dbReference type="GO" id="GO:0003700">
    <property type="term" value="F:DNA-binding transcription factor activity"/>
    <property type="evidence" value="ECO:0007669"/>
    <property type="project" value="InterPro"/>
</dbReference>
<organism evidence="3 4">
    <name type="scientific">Nocardiopsis metallicus</name>
    <dbReference type="NCBI Taxonomy" id="179819"/>
    <lineage>
        <taxon>Bacteria</taxon>
        <taxon>Bacillati</taxon>
        <taxon>Actinomycetota</taxon>
        <taxon>Actinomycetes</taxon>
        <taxon>Streptosporangiales</taxon>
        <taxon>Nocardiopsidaceae</taxon>
        <taxon>Nocardiopsis</taxon>
    </lineage>
</organism>
<dbReference type="Proteomes" id="UP000579647">
    <property type="component" value="Unassembled WGS sequence"/>
</dbReference>
<dbReference type="PROSITE" id="PS50937">
    <property type="entry name" value="HTH_MERR_2"/>
    <property type="match status" value="2"/>
</dbReference>
<feature type="domain" description="HTH merR-type" evidence="2">
    <location>
        <begin position="126"/>
        <end position="195"/>
    </location>
</feature>
<accession>A0A840WGC2</accession>
<comment type="caution">
    <text evidence="3">The sequence shown here is derived from an EMBL/GenBank/DDBJ whole genome shotgun (WGS) entry which is preliminary data.</text>
</comment>
<keyword evidence="4" id="KW-1185">Reference proteome</keyword>
<protein>
    <submittedName>
        <fullName evidence="3">DNA-binding transcriptional MerR regulator</fullName>
    </submittedName>
</protein>
<name>A0A840WGC2_9ACTN</name>
<dbReference type="SMART" id="SM00422">
    <property type="entry name" value="HTH_MERR"/>
    <property type="match status" value="2"/>
</dbReference>
<dbReference type="InterPro" id="IPR009061">
    <property type="entry name" value="DNA-bd_dom_put_sf"/>
</dbReference>
<reference evidence="3 4" key="1">
    <citation type="submission" date="2020-08" db="EMBL/GenBank/DDBJ databases">
        <title>Sequencing the genomes of 1000 actinobacteria strains.</title>
        <authorList>
            <person name="Klenk H.-P."/>
        </authorList>
    </citation>
    <scope>NUCLEOTIDE SEQUENCE [LARGE SCALE GENOMIC DNA]</scope>
    <source>
        <strain evidence="3 4">DSM 44598</strain>
    </source>
</reference>
<dbReference type="PANTHER" id="PTHR30204:SF93">
    <property type="entry name" value="HTH MERR-TYPE DOMAIN-CONTAINING PROTEIN"/>
    <property type="match status" value="1"/>
</dbReference>
<dbReference type="SUPFAM" id="SSF46955">
    <property type="entry name" value="Putative DNA-binding domain"/>
    <property type="match status" value="2"/>
</dbReference>
<sequence>MDEPRDRLRPIDLARAAGISTQQVRNHADEGVLPPTARTPAGYRVFTERHRRALLTFRALSAGLGGATARQIMAAVHAGDLPRALALIDAAHHTLHEERTALHATGQALAAVAEQSPQTHAAPTGDLRIGEVADHLGVRTSTLRVWEDAGLLDPKREHPTGYRLYTPADLREARMVHLLRQVRYPLPDIPPVIHELRASGGSQALHAALAQRGAELTQRSRAMLTAAARLEEYAGYAS</sequence>
<evidence type="ECO:0000313" key="4">
    <source>
        <dbReference type="Proteomes" id="UP000579647"/>
    </source>
</evidence>
<evidence type="ECO:0000313" key="3">
    <source>
        <dbReference type="EMBL" id="MBB5490416.1"/>
    </source>
</evidence>
<keyword evidence="1 3" id="KW-0238">DNA-binding</keyword>